<dbReference type="SUPFAM" id="SSF52540">
    <property type="entry name" value="P-loop containing nucleoside triphosphate hydrolases"/>
    <property type="match status" value="1"/>
</dbReference>
<dbReference type="InterPro" id="IPR011704">
    <property type="entry name" value="ATPase_dyneun-rel_AAA"/>
</dbReference>
<dbReference type="EMBL" id="DWUX01000006">
    <property type="protein sequence ID" value="HJD38467.1"/>
    <property type="molecule type" value="Genomic_DNA"/>
</dbReference>
<dbReference type="Pfam" id="PF07728">
    <property type="entry name" value="AAA_5"/>
    <property type="match status" value="1"/>
</dbReference>
<protein>
    <submittedName>
        <fullName evidence="2">MoxR family ATPase</fullName>
    </submittedName>
</protein>
<dbReference type="AlphaFoldDB" id="A0A9D2R5X2"/>
<accession>A0A9D2R5X2</accession>
<reference evidence="2" key="2">
    <citation type="submission" date="2021-04" db="EMBL/GenBank/DDBJ databases">
        <authorList>
            <person name="Gilroy R."/>
        </authorList>
    </citation>
    <scope>NUCLEOTIDE SEQUENCE</scope>
    <source>
        <strain evidence="2">ChiW19-6364</strain>
    </source>
</reference>
<organism evidence="2 3">
    <name type="scientific">Candidatus Blautia stercoripullorum</name>
    <dbReference type="NCBI Taxonomy" id="2838502"/>
    <lineage>
        <taxon>Bacteria</taxon>
        <taxon>Bacillati</taxon>
        <taxon>Bacillota</taxon>
        <taxon>Clostridia</taxon>
        <taxon>Lachnospirales</taxon>
        <taxon>Lachnospiraceae</taxon>
        <taxon>Blautia</taxon>
    </lineage>
</organism>
<dbReference type="PANTHER" id="PTHR42759:SF1">
    <property type="entry name" value="MAGNESIUM-CHELATASE SUBUNIT CHLD"/>
    <property type="match status" value="1"/>
</dbReference>
<comment type="caution">
    <text evidence="2">The sequence shown here is derived from an EMBL/GenBank/DDBJ whole genome shotgun (WGS) entry which is preliminary data.</text>
</comment>
<evidence type="ECO:0000313" key="2">
    <source>
        <dbReference type="EMBL" id="HJD38467.1"/>
    </source>
</evidence>
<dbReference type="GO" id="GO:0016887">
    <property type="term" value="F:ATP hydrolysis activity"/>
    <property type="evidence" value="ECO:0007669"/>
    <property type="project" value="InterPro"/>
</dbReference>
<dbReference type="InterPro" id="IPR027417">
    <property type="entry name" value="P-loop_NTPase"/>
</dbReference>
<proteinExistence type="predicted"/>
<dbReference type="PANTHER" id="PTHR42759">
    <property type="entry name" value="MOXR FAMILY PROTEIN"/>
    <property type="match status" value="1"/>
</dbReference>
<dbReference type="InterPro" id="IPR050764">
    <property type="entry name" value="CbbQ/NirQ/NorQ/GpvN"/>
</dbReference>
<dbReference type="Gene3D" id="3.40.50.300">
    <property type="entry name" value="P-loop containing nucleotide triphosphate hydrolases"/>
    <property type="match status" value="1"/>
</dbReference>
<reference evidence="2" key="1">
    <citation type="journal article" date="2021" name="PeerJ">
        <title>Extensive microbial diversity within the chicken gut microbiome revealed by metagenomics and culture.</title>
        <authorList>
            <person name="Gilroy R."/>
            <person name="Ravi A."/>
            <person name="Getino M."/>
            <person name="Pursley I."/>
            <person name="Horton D.L."/>
            <person name="Alikhan N.F."/>
            <person name="Baker D."/>
            <person name="Gharbi K."/>
            <person name="Hall N."/>
            <person name="Watson M."/>
            <person name="Adriaenssens E.M."/>
            <person name="Foster-Nyarko E."/>
            <person name="Jarju S."/>
            <person name="Secka A."/>
            <person name="Antonio M."/>
            <person name="Oren A."/>
            <person name="Chaudhuri R.R."/>
            <person name="La Ragione R."/>
            <person name="Hildebrand F."/>
            <person name="Pallen M.J."/>
        </authorList>
    </citation>
    <scope>NUCLEOTIDE SEQUENCE</scope>
    <source>
        <strain evidence="2">ChiW19-6364</strain>
    </source>
</reference>
<dbReference type="GO" id="GO:0005524">
    <property type="term" value="F:ATP binding"/>
    <property type="evidence" value="ECO:0007669"/>
    <property type="project" value="InterPro"/>
</dbReference>
<gene>
    <name evidence="2" type="ORF">H9913_00440</name>
</gene>
<sequence>MINNWTEIKKYLETQKIDPELVSELKDFRTSYEVDDQVKERVAKPDILFYGKKILEMSMAALLQGDNLLLSGAKATGKNVLCETLSWLFGRPEYDISFHVNTDSADLIGTDTFSDNEVHLRKGPIYQCAEFGGFGILDEINMAKNDAVSVLHATLDHRRRIDIPGYNRISLHPATRFIGTMNYGYAGTRELNEALVSRFMVIDMPALDEPSLLFVLKQHFPTGNGNALKAFAGLFLDLQTKAYHGEISTKSLDLRGLVSAIRATRSGLPPIQAVQMGIINKSFDTFEKEIIEDVVSTRIPSSWTRKDIWG</sequence>
<evidence type="ECO:0000259" key="1">
    <source>
        <dbReference type="Pfam" id="PF07728"/>
    </source>
</evidence>
<feature type="domain" description="ATPase dynein-related AAA" evidence="1">
    <location>
        <begin position="67"/>
        <end position="199"/>
    </location>
</feature>
<dbReference type="Proteomes" id="UP000823850">
    <property type="component" value="Unassembled WGS sequence"/>
</dbReference>
<evidence type="ECO:0000313" key="3">
    <source>
        <dbReference type="Proteomes" id="UP000823850"/>
    </source>
</evidence>
<name>A0A9D2R5X2_9FIRM</name>